<evidence type="ECO:0000313" key="2">
    <source>
        <dbReference type="EMBL" id="MPM43835.1"/>
    </source>
</evidence>
<keyword evidence="1" id="KW-0812">Transmembrane</keyword>
<keyword evidence="1" id="KW-1133">Transmembrane helix</keyword>
<reference evidence="2" key="1">
    <citation type="submission" date="2019-08" db="EMBL/GenBank/DDBJ databases">
        <authorList>
            <person name="Kucharzyk K."/>
            <person name="Murdoch R.W."/>
            <person name="Higgins S."/>
            <person name="Loffler F."/>
        </authorList>
    </citation>
    <scope>NUCLEOTIDE SEQUENCE</scope>
</reference>
<protein>
    <submittedName>
        <fullName evidence="2">Uncharacterized protein</fullName>
    </submittedName>
</protein>
<name>A0A644ZSH7_9ZZZZ</name>
<proteinExistence type="predicted"/>
<comment type="caution">
    <text evidence="2">The sequence shown here is derived from an EMBL/GenBank/DDBJ whole genome shotgun (WGS) entry which is preliminary data.</text>
</comment>
<dbReference type="EMBL" id="VSSQ01010252">
    <property type="protein sequence ID" value="MPM43835.1"/>
    <property type="molecule type" value="Genomic_DNA"/>
</dbReference>
<sequence>MSGNIKNVCDHIRNVRNSLKNAEDSFRSNNDMRGELDLMLAEAEMQHLREKRGLAAIWTRQRLAVIAACLMVLTGVGGWFWARNSLPITPADVVIAQSTLMPDEKKIPRSTSSTESVPENIKKQTTIQEETKVLPQKTQQVEKAVLQVPENEMRNLVRTARKTLNDSN</sequence>
<organism evidence="2">
    <name type="scientific">bioreactor metagenome</name>
    <dbReference type="NCBI Taxonomy" id="1076179"/>
    <lineage>
        <taxon>unclassified sequences</taxon>
        <taxon>metagenomes</taxon>
        <taxon>ecological metagenomes</taxon>
    </lineage>
</organism>
<dbReference type="AlphaFoldDB" id="A0A644ZSH7"/>
<accession>A0A644ZSH7</accession>
<keyword evidence="1" id="KW-0472">Membrane</keyword>
<gene>
    <name evidence="2" type="ORF">SDC9_90512</name>
</gene>
<evidence type="ECO:0000256" key="1">
    <source>
        <dbReference type="SAM" id="Phobius"/>
    </source>
</evidence>
<feature type="transmembrane region" description="Helical" evidence="1">
    <location>
        <begin position="63"/>
        <end position="82"/>
    </location>
</feature>